<protein>
    <recommendedName>
        <fullName evidence="4">DUF3098 domain-containing protein</fullName>
    </recommendedName>
</protein>
<sequence length="85" mass="9329">MMAARNRNSRGNRKPMIFSPWNYKVLALGLLLVIIGFSAMYIENKVQGIISLYISPIVIMAGYVAVIVAILKHDSGSSTASDQSR</sequence>
<evidence type="ECO:0008006" key="4">
    <source>
        <dbReference type="Google" id="ProtNLM"/>
    </source>
</evidence>
<dbReference type="Proteomes" id="UP000317593">
    <property type="component" value="Unassembled WGS sequence"/>
</dbReference>
<feature type="transmembrane region" description="Helical" evidence="1">
    <location>
        <begin position="21"/>
        <end position="42"/>
    </location>
</feature>
<keyword evidence="3" id="KW-1185">Reference proteome</keyword>
<accession>A0A521F4W3</accession>
<name>A0A521F4W3_9BACT</name>
<feature type="transmembrane region" description="Helical" evidence="1">
    <location>
        <begin position="48"/>
        <end position="71"/>
    </location>
</feature>
<proteinExistence type="predicted"/>
<reference evidence="2 3" key="1">
    <citation type="submission" date="2017-05" db="EMBL/GenBank/DDBJ databases">
        <authorList>
            <person name="Varghese N."/>
            <person name="Submissions S."/>
        </authorList>
    </citation>
    <scope>NUCLEOTIDE SEQUENCE [LARGE SCALE GENOMIC DNA]</scope>
    <source>
        <strain evidence="2 3">DSM 21194</strain>
    </source>
</reference>
<keyword evidence="1" id="KW-0472">Membrane</keyword>
<keyword evidence="1" id="KW-0812">Transmembrane</keyword>
<dbReference type="AlphaFoldDB" id="A0A521F4W3"/>
<evidence type="ECO:0000256" key="1">
    <source>
        <dbReference type="SAM" id="Phobius"/>
    </source>
</evidence>
<gene>
    <name evidence="2" type="ORF">SAMN06265218_12247</name>
</gene>
<dbReference type="EMBL" id="FXTH01000022">
    <property type="protein sequence ID" value="SMO90550.1"/>
    <property type="molecule type" value="Genomic_DNA"/>
</dbReference>
<organism evidence="2 3">
    <name type="scientific">Fodinibius sediminis</name>
    <dbReference type="NCBI Taxonomy" id="1214077"/>
    <lineage>
        <taxon>Bacteria</taxon>
        <taxon>Pseudomonadati</taxon>
        <taxon>Balneolota</taxon>
        <taxon>Balneolia</taxon>
        <taxon>Balneolales</taxon>
        <taxon>Balneolaceae</taxon>
        <taxon>Fodinibius</taxon>
    </lineage>
</organism>
<evidence type="ECO:0000313" key="2">
    <source>
        <dbReference type="EMBL" id="SMO90550.1"/>
    </source>
</evidence>
<keyword evidence="1" id="KW-1133">Transmembrane helix</keyword>
<evidence type="ECO:0000313" key="3">
    <source>
        <dbReference type="Proteomes" id="UP000317593"/>
    </source>
</evidence>